<keyword evidence="2" id="KW-1185">Reference proteome</keyword>
<dbReference type="Proteomes" id="UP001243330">
    <property type="component" value="Unassembled WGS sequence"/>
</dbReference>
<proteinExistence type="predicted"/>
<dbReference type="EMBL" id="JAQOWY010000308">
    <property type="protein sequence ID" value="KAK1844507.1"/>
    <property type="molecule type" value="Genomic_DNA"/>
</dbReference>
<protein>
    <submittedName>
        <fullName evidence="1">Uncharacterized protein</fullName>
    </submittedName>
</protein>
<sequence>MMSFYNELKGDGLSKEKKDAIEVRLRGQGFEDVTWNGIRIFNNEVTMADKSGKWNNPVLLESLVMAFHGLAKSADGLTKESKDAVVAKAHLWGFTDITWEGIRYLCSCLVLCFKWTPEIDQQILAAMVKVMIPTAEQYNAIMEELEPCGYGFTAITMKIQHIMAPVTIWDDKAHADLLIALLPVVKPTKDQWDEVLANVRAKGYNYTAGAVVY</sequence>
<organism evidence="1 2">
    <name type="scientific">Colletotrichum chrysophilum</name>
    <dbReference type="NCBI Taxonomy" id="1836956"/>
    <lineage>
        <taxon>Eukaryota</taxon>
        <taxon>Fungi</taxon>
        <taxon>Dikarya</taxon>
        <taxon>Ascomycota</taxon>
        <taxon>Pezizomycotina</taxon>
        <taxon>Sordariomycetes</taxon>
        <taxon>Hypocreomycetidae</taxon>
        <taxon>Glomerellales</taxon>
        <taxon>Glomerellaceae</taxon>
        <taxon>Colletotrichum</taxon>
        <taxon>Colletotrichum gloeosporioides species complex</taxon>
    </lineage>
</organism>
<evidence type="ECO:0000313" key="2">
    <source>
        <dbReference type="Proteomes" id="UP001243330"/>
    </source>
</evidence>
<reference evidence="1" key="1">
    <citation type="submission" date="2023-01" db="EMBL/GenBank/DDBJ databases">
        <title>Colletotrichum chrysophilum M932 genome sequence.</title>
        <authorList>
            <person name="Baroncelli R."/>
        </authorList>
    </citation>
    <scope>NUCLEOTIDE SEQUENCE</scope>
    <source>
        <strain evidence="1">M932</strain>
    </source>
</reference>
<evidence type="ECO:0000313" key="1">
    <source>
        <dbReference type="EMBL" id="KAK1844507.1"/>
    </source>
</evidence>
<gene>
    <name evidence="1" type="ORF">CCHR01_12851</name>
</gene>
<name>A0AAD9ADB2_9PEZI</name>
<dbReference type="AlphaFoldDB" id="A0AAD9ADB2"/>
<comment type="caution">
    <text evidence="1">The sequence shown here is derived from an EMBL/GenBank/DDBJ whole genome shotgun (WGS) entry which is preliminary data.</text>
</comment>
<accession>A0AAD9ADB2</accession>